<dbReference type="GO" id="GO:0015824">
    <property type="term" value="P:proline transport"/>
    <property type="evidence" value="ECO:0007669"/>
    <property type="project" value="TreeGrafter"/>
</dbReference>
<sequence length="548" mass="59135">MSIWMIIIVVAYLGVIGYLGFRGFKSTKTATDYLLGGREAHPYVMAMSYGATFISTSAIIGFGGASAVFGMSLLWLPFLNIFLGIFIAFWLFGRRTRKMGLRLDAHTFPELLGRRFKSRFIQGAAGVIIFLFVPMYASAVLTGAAKYLAYQFSMNYNIALFVFSVIIALYVVMGGIKGVMYTDALQATIMLIGLSFLLYMTYHKLGGPTAAHQALTDMADQVPAKLQAAGHRGWTRMPQFGTPLWWTAVSTIIMGVGIGVLAQPQLAVRYMTVKSGKELNRAIPIGGVFILLTAGVAYIVGSLSNVFFQQTVGEISIAVAKGDVEQIIPMYLQAATPNWFSVLFMLTLMSAAMSTLSSQFHVMGTSIGRDLIEESLGRKSKNGGVLATRIGVLAGILVSVYLSYAIEIKFGKTGTAVVARGTAIFFGLCACAFLPMYVGALWSRGITKAGAIAGLIGGAASSLLWMLLIHEKASTALLLCNTFFGTRSLAIQTVEGKEVFLSSGPIIWAFVDPLLIGLPISILLTVLVSRFTKKITDEHLAHCGMMSE</sequence>
<evidence type="ECO:0000256" key="3">
    <source>
        <dbReference type="ARBA" id="ARBA00022448"/>
    </source>
</evidence>
<accession>A0A6C2UE51</accession>
<evidence type="ECO:0000256" key="12">
    <source>
        <dbReference type="ARBA" id="ARBA00033708"/>
    </source>
</evidence>
<dbReference type="GO" id="GO:0015193">
    <property type="term" value="F:L-proline transmembrane transporter activity"/>
    <property type="evidence" value="ECO:0007669"/>
    <property type="project" value="TreeGrafter"/>
</dbReference>
<feature type="transmembrane region" description="Helical" evidence="14">
    <location>
        <begin position="383"/>
        <end position="404"/>
    </location>
</feature>
<feature type="transmembrane region" description="Helical" evidence="14">
    <location>
        <begin position="339"/>
        <end position="362"/>
    </location>
</feature>
<comment type="similarity">
    <text evidence="2 13">Belongs to the sodium:solute symporter (SSF) (TC 2.A.21) family.</text>
</comment>
<evidence type="ECO:0000256" key="8">
    <source>
        <dbReference type="ARBA" id="ARBA00023053"/>
    </source>
</evidence>
<evidence type="ECO:0000256" key="14">
    <source>
        <dbReference type="SAM" id="Phobius"/>
    </source>
</evidence>
<dbReference type="EMBL" id="CAAHFH010000001">
    <property type="protein sequence ID" value="VGO18450.1"/>
    <property type="molecule type" value="Genomic_DNA"/>
</dbReference>
<keyword evidence="8" id="KW-0915">Sodium</keyword>
<feature type="transmembrane region" description="Helical" evidence="14">
    <location>
        <begin position="74"/>
        <end position="92"/>
    </location>
</feature>
<evidence type="ECO:0000256" key="7">
    <source>
        <dbReference type="ARBA" id="ARBA00022989"/>
    </source>
</evidence>
<evidence type="ECO:0000256" key="1">
    <source>
        <dbReference type="ARBA" id="ARBA00004651"/>
    </source>
</evidence>
<dbReference type="GO" id="GO:0005298">
    <property type="term" value="F:proline:sodium symporter activity"/>
    <property type="evidence" value="ECO:0007669"/>
    <property type="project" value="TreeGrafter"/>
</dbReference>
<reference evidence="15 16" key="1">
    <citation type="submission" date="2019-04" db="EMBL/GenBank/DDBJ databases">
        <authorList>
            <person name="Van Vliet M D."/>
        </authorList>
    </citation>
    <scope>NUCLEOTIDE SEQUENCE [LARGE SCALE GENOMIC DNA]</scope>
    <source>
        <strain evidence="15 16">F21</strain>
    </source>
</reference>
<dbReference type="PANTHER" id="PTHR48086:SF3">
    <property type="entry name" value="SODIUM_PROLINE SYMPORTER"/>
    <property type="match status" value="1"/>
</dbReference>
<feature type="transmembrane region" description="Helical" evidence="14">
    <location>
        <begin position="124"/>
        <end position="148"/>
    </location>
</feature>
<comment type="catalytic activity">
    <reaction evidence="12">
        <text>L-proline(in) + Na(+)(in) = L-proline(out) + Na(+)(out)</text>
        <dbReference type="Rhea" id="RHEA:28967"/>
        <dbReference type="ChEBI" id="CHEBI:29101"/>
        <dbReference type="ChEBI" id="CHEBI:60039"/>
    </reaction>
</comment>
<keyword evidence="4" id="KW-1003">Cell membrane</keyword>
<evidence type="ECO:0000256" key="11">
    <source>
        <dbReference type="ARBA" id="ARBA00023201"/>
    </source>
</evidence>
<keyword evidence="3" id="KW-0813">Transport</keyword>
<gene>
    <name evidence="15" type="primary">opuE</name>
    <name evidence="15" type="ORF">SCARR_00503</name>
</gene>
<dbReference type="PANTHER" id="PTHR48086">
    <property type="entry name" value="SODIUM/PROLINE SYMPORTER-RELATED"/>
    <property type="match status" value="1"/>
</dbReference>
<keyword evidence="10 14" id="KW-0472">Membrane</keyword>
<evidence type="ECO:0000256" key="10">
    <source>
        <dbReference type="ARBA" id="ARBA00023136"/>
    </source>
</evidence>
<feature type="transmembrane region" description="Helical" evidence="14">
    <location>
        <begin position="282"/>
        <end position="301"/>
    </location>
</feature>
<feature type="transmembrane region" description="Helical" evidence="14">
    <location>
        <begin position="184"/>
        <end position="202"/>
    </location>
</feature>
<dbReference type="InterPro" id="IPR038377">
    <property type="entry name" value="Na/Glc_symporter_sf"/>
</dbReference>
<feature type="transmembrane region" description="Helical" evidence="14">
    <location>
        <begin position="154"/>
        <end position="172"/>
    </location>
</feature>
<dbReference type="GO" id="GO:0005886">
    <property type="term" value="C:plasma membrane"/>
    <property type="evidence" value="ECO:0007669"/>
    <property type="project" value="UniProtKB-SubCell"/>
</dbReference>
<dbReference type="AlphaFoldDB" id="A0A6C2UE51"/>
<keyword evidence="11" id="KW-0739">Sodium transport</keyword>
<keyword evidence="16" id="KW-1185">Reference proteome</keyword>
<comment type="subcellular location">
    <subcellularLocation>
        <location evidence="1">Cell membrane</location>
        <topology evidence="1">Multi-pass membrane protein</topology>
    </subcellularLocation>
</comment>
<evidence type="ECO:0000313" key="15">
    <source>
        <dbReference type="EMBL" id="VGO18450.1"/>
    </source>
</evidence>
<dbReference type="Gene3D" id="1.20.1730.10">
    <property type="entry name" value="Sodium/glucose cotransporter"/>
    <property type="match status" value="1"/>
</dbReference>
<dbReference type="InterPro" id="IPR001734">
    <property type="entry name" value="Na/solute_symporter"/>
</dbReference>
<dbReference type="Proteomes" id="UP000346198">
    <property type="component" value="Unassembled WGS sequence"/>
</dbReference>
<feature type="transmembrane region" description="Helical" evidence="14">
    <location>
        <begin position="449"/>
        <end position="469"/>
    </location>
</feature>
<dbReference type="CDD" id="cd10322">
    <property type="entry name" value="SLC5sbd"/>
    <property type="match status" value="1"/>
</dbReference>
<evidence type="ECO:0000256" key="5">
    <source>
        <dbReference type="ARBA" id="ARBA00022692"/>
    </source>
</evidence>
<organism evidence="15 16">
    <name type="scientific">Pontiella sulfatireligans</name>
    <dbReference type="NCBI Taxonomy" id="2750658"/>
    <lineage>
        <taxon>Bacteria</taxon>
        <taxon>Pseudomonadati</taxon>
        <taxon>Kiritimatiellota</taxon>
        <taxon>Kiritimatiellia</taxon>
        <taxon>Kiritimatiellales</taxon>
        <taxon>Pontiellaceae</taxon>
        <taxon>Pontiella</taxon>
    </lineage>
</organism>
<feature type="transmembrane region" description="Helical" evidence="14">
    <location>
        <begin position="244"/>
        <end position="262"/>
    </location>
</feature>
<keyword evidence="6" id="KW-0769">Symport</keyword>
<dbReference type="RefSeq" id="WP_136059931.1">
    <property type="nucleotide sequence ID" value="NZ_CAAHFH010000001.1"/>
</dbReference>
<keyword evidence="9" id="KW-0406">Ion transport</keyword>
<evidence type="ECO:0000313" key="16">
    <source>
        <dbReference type="Proteomes" id="UP000346198"/>
    </source>
</evidence>
<proteinExistence type="inferred from homology"/>
<name>A0A6C2UE51_9BACT</name>
<keyword evidence="7 14" id="KW-1133">Transmembrane helix</keyword>
<dbReference type="PROSITE" id="PS50283">
    <property type="entry name" value="NA_SOLUT_SYMP_3"/>
    <property type="match status" value="1"/>
</dbReference>
<evidence type="ECO:0000256" key="13">
    <source>
        <dbReference type="RuleBase" id="RU362091"/>
    </source>
</evidence>
<feature type="transmembrane region" description="Helical" evidence="14">
    <location>
        <begin position="6"/>
        <end position="24"/>
    </location>
</feature>
<keyword evidence="5 14" id="KW-0812">Transmembrane</keyword>
<feature type="transmembrane region" description="Helical" evidence="14">
    <location>
        <begin position="424"/>
        <end position="442"/>
    </location>
</feature>
<evidence type="ECO:0000256" key="2">
    <source>
        <dbReference type="ARBA" id="ARBA00006434"/>
    </source>
</evidence>
<protein>
    <submittedName>
        <fullName evidence="15">Osmoregulated proline transporter OpuE</fullName>
    </submittedName>
</protein>
<evidence type="ECO:0000256" key="9">
    <source>
        <dbReference type="ARBA" id="ARBA00023065"/>
    </source>
</evidence>
<evidence type="ECO:0000256" key="6">
    <source>
        <dbReference type="ARBA" id="ARBA00022847"/>
    </source>
</evidence>
<feature type="transmembrane region" description="Helical" evidence="14">
    <location>
        <begin position="506"/>
        <end position="528"/>
    </location>
</feature>
<dbReference type="Pfam" id="PF00474">
    <property type="entry name" value="SSF"/>
    <property type="match status" value="1"/>
</dbReference>
<feature type="transmembrane region" description="Helical" evidence="14">
    <location>
        <begin position="44"/>
        <end position="68"/>
    </location>
</feature>
<dbReference type="InterPro" id="IPR050277">
    <property type="entry name" value="Sodium:Solute_Symporter"/>
</dbReference>
<evidence type="ECO:0000256" key="4">
    <source>
        <dbReference type="ARBA" id="ARBA00022475"/>
    </source>
</evidence>